<sequence>MFPVRVFGELEYIFGCFKLMFIILLIMMMCFLSIVQPRGEAYYHEPLGTRYGNHPYSFFNLVYNAKDENLKVEHSIEGSLGTLLGVW</sequence>
<reference evidence="2" key="2">
    <citation type="submission" date="2008-07" db="EMBL/GenBank/DDBJ databases">
        <authorList>
            <person name="Genoscope - CEA"/>
        </authorList>
    </citation>
    <scope>NUCLEOTIDE SEQUENCE</scope>
    <source>
        <strain evidence="2">S mat+</strain>
    </source>
</reference>
<proteinExistence type="predicted"/>
<dbReference type="VEuPathDB" id="FungiDB:PODANS_5_5350"/>
<accession>B2VL93</accession>
<dbReference type="OrthoDB" id="3900342at2759"/>
<name>B2VL93_PODAN</name>
<reference evidence="2 4" key="1">
    <citation type="journal article" date="2008" name="Genome Biol.">
        <title>The genome sequence of the model ascomycete fungus Podospora anserina.</title>
        <authorList>
            <person name="Espagne E."/>
            <person name="Lespinet O."/>
            <person name="Malagnac F."/>
            <person name="Da Silva C."/>
            <person name="Jaillon O."/>
            <person name="Porcel B.M."/>
            <person name="Couloux A."/>
            <person name="Aury J.-M."/>
            <person name="Segurens B."/>
            <person name="Poulain J."/>
            <person name="Anthouard V."/>
            <person name="Grossetete S."/>
            <person name="Khalili H."/>
            <person name="Coppin E."/>
            <person name="Dequard-Chablat M."/>
            <person name="Picard M."/>
            <person name="Contamine V."/>
            <person name="Arnaise S."/>
            <person name="Bourdais A."/>
            <person name="Berteaux-Lecellier V."/>
            <person name="Gautheret D."/>
            <person name="de Vries R.P."/>
            <person name="Battaglia E."/>
            <person name="Coutinho P.M."/>
            <person name="Danchin E.G.J."/>
            <person name="Henrissat B."/>
            <person name="El Khoury R."/>
            <person name="Sainsard-Chanet A."/>
            <person name="Boivin A."/>
            <person name="Pinan-Lucarre B."/>
            <person name="Sellem C.H."/>
            <person name="Debuchy R."/>
            <person name="Wincker P."/>
            <person name="Weissenbach J."/>
            <person name="Silar P."/>
        </authorList>
    </citation>
    <scope>NUCLEOTIDE SEQUENCE</scope>
    <source>
        <strain evidence="4">S / ATCC MYA-4624 / DSM 980 / FGSC 10383</strain>
        <strain evidence="2">S mat+</strain>
    </source>
</reference>
<feature type="transmembrane region" description="Helical" evidence="1">
    <location>
        <begin position="12"/>
        <end position="35"/>
    </location>
</feature>
<protein>
    <submittedName>
        <fullName evidence="3">Amino acid transporter</fullName>
    </submittedName>
    <submittedName>
        <fullName evidence="2">Podospora anserina S mat+ genomic DNA chromosome 5, supercontig 6</fullName>
    </submittedName>
</protein>
<evidence type="ECO:0000313" key="2">
    <source>
        <dbReference type="EMBL" id="CAP49209.1"/>
    </source>
</evidence>
<organism evidence="2">
    <name type="scientific">Podospora anserina (strain S / ATCC MYA-4624 / DSM 980 / FGSC 10383)</name>
    <name type="common">Pleurage anserina</name>
    <dbReference type="NCBI Taxonomy" id="515849"/>
    <lineage>
        <taxon>Eukaryota</taxon>
        <taxon>Fungi</taxon>
        <taxon>Dikarya</taxon>
        <taxon>Ascomycota</taxon>
        <taxon>Pezizomycotina</taxon>
        <taxon>Sordariomycetes</taxon>
        <taxon>Sordariomycetidae</taxon>
        <taxon>Sordariales</taxon>
        <taxon>Podosporaceae</taxon>
        <taxon>Podospora</taxon>
        <taxon>Podospora anserina</taxon>
    </lineage>
</organism>
<reference evidence="4" key="3">
    <citation type="journal article" date="2014" name="Genetics">
        <title>Maintaining two mating types: Structure of the mating type locus and its role in heterokaryosis in Podospora anserina.</title>
        <authorList>
            <person name="Grognet P."/>
            <person name="Bidard F."/>
            <person name="Kuchly C."/>
            <person name="Tong L.C.H."/>
            <person name="Coppin E."/>
            <person name="Benkhali J.A."/>
            <person name="Couloux A."/>
            <person name="Wincker P."/>
            <person name="Debuchy R."/>
            <person name="Silar P."/>
        </authorList>
    </citation>
    <scope>GENOME REANNOTATION</scope>
    <source>
        <strain evidence="4">S / ATCC MYA-4624 / DSM 980 / FGSC 10383</strain>
    </source>
</reference>
<dbReference type="RefSeq" id="XP_001929709.1">
    <property type="nucleotide sequence ID" value="XM_001929674.1"/>
</dbReference>
<dbReference type="AlphaFoldDB" id="B2VL93"/>
<gene>
    <name evidence="2" type="ORF">PODANS_5_5350</name>
</gene>
<dbReference type="EMBL" id="CU607053">
    <property type="protein sequence ID" value="CAP49209.1"/>
    <property type="molecule type" value="Genomic_DNA"/>
</dbReference>
<dbReference type="EMBL" id="FO904940">
    <property type="protein sequence ID" value="CDP29513.1"/>
    <property type="molecule type" value="Genomic_DNA"/>
</dbReference>
<keyword evidence="1" id="KW-0812">Transmembrane</keyword>
<keyword evidence="1" id="KW-0472">Membrane</keyword>
<evidence type="ECO:0000313" key="4">
    <source>
        <dbReference type="Proteomes" id="UP000001197"/>
    </source>
</evidence>
<dbReference type="Proteomes" id="UP000001197">
    <property type="component" value="Chromosome 5"/>
</dbReference>
<keyword evidence="1" id="KW-1133">Transmembrane helix</keyword>
<dbReference type="GeneID" id="6334875"/>
<dbReference type="HOGENOM" id="CLU_175218_0_0_1"/>
<dbReference type="KEGG" id="pan:PODANSg9216"/>
<keyword evidence="4" id="KW-1185">Reference proteome</keyword>
<reference evidence="3" key="4">
    <citation type="submission" date="2015-04" db="EMBL/GenBank/DDBJ databases">
        <title>Maintaining two mating types: Structure of the mating type locus and its role in heterokaryosis in Podospora anserina.</title>
        <authorList>
            <person name="Grognet P."/>
            <person name="Bidard F."/>
            <person name="Kuchly C."/>
            <person name="Chan Ho Tong L."/>
            <person name="Coppin E."/>
            <person name="Ait Benkhali J."/>
            <person name="Couloux A."/>
            <person name="Wincker P."/>
            <person name="Debuchy R."/>
            <person name="Silar P."/>
        </authorList>
    </citation>
    <scope>NUCLEOTIDE SEQUENCE</scope>
</reference>
<evidence type="ECO:0000256" key="1">
    <source>
        <dbReference type="SAM" id="Phobius"/>
    </source>
</evidence>
<evidence type="ECO:0000313" key="3">
    <source>
        <dbReference type="EMBL" id="CDP29513.1"/>
    </source>
</evidence>